<dbReference type="STRING" id="231916.A0A409WQS6"/>
<dbReference type="AlphaFoldDB" id="A0A409WQS6"/>
<comment type="caution">
    <text evidence="1">The sequence shown here is derived from an EMBL/GenBank/DDBJ whole genome shotgun (WGS) entry which is preliminary data.</text>
</comment>
<dbReference type="OrthoDB" id="3020460at2759"/>
<organism evidence="1 2">
    <name type="scientific">Gymnopilus dilepis</name>
    <dbReference type="NCBI Taxonomy" id="231916"/>
    <lineage>
        <taxon>Eukaryota</taxon>
        <taxon>Fungi</taxon>
        <taxon>Dikarya</taxon>
        <taxon>Basidiomycota</taxon>
        <taxon>Agaricomycotina</taxon>
        <taxon>Agaricomycetes</taxon>
        <taxon>Agaricomycetidae</taxon>
        <taxon>Agaricales</taxon>
        <taxon>Agaricineae</taxon>
        <taxon>Hymenogastraceae</taxon>
        <taxon>Gymnopilus</taxon>
    </lineage>
</organism>
<proteinExistence type="predicted"/>
<dbReference type="PANTHER" id="PTHR23118">
    <property type="entry name" value="ATP-CITRATE SYNTHASE"/>
    <property type="match status" value="1"/>
</dbReference>
<reference evidence="1 2" key="1">
    <citation type="journal article" date="2018" name="Evol. Lett.">
        <title>Horizontal gene cluster transfer increased hallucinogenic mushroom diversity.</title>
        <authorList>
            <person name="Reynolds H.T."/>
            <person name="Vijayakumar V."/>
            <person name="Gluck-Thaler E."/>
            <person name="Korotkin H.B."/>
            <person name="Matheny P.B."/>
            <person name="Slot J.C."/>
        </authorList>
    </citation>
    <scope>NUCLEOTIDE SEQUENCE [LARGE SCALE GENOMIC DNA]</scope>
    <source>
        <strain evidence="1 2">SRW20</strain>
    </source>
</reference>
<dbReference type="Gene3D" id="3.40.50.261">
    <property type="entry name" value="Succinyl-CoA synthetase domains"/>
    <property type="match status" value="1"/>
</dbReference>
<dbReference type="GO" id="GO:0005829">
    <property type="term" value="C:cytosol"/>
    <property type="evidence" value="ECO:0007669"/>
    <property type="project" value="TreeGrafter"/>
</dbReference>
<evidence type="ECO:0000313" key="2">
    <source>
        <dbReference type="Proteomes" id="UP000284706"/>
    </source>
</evidence>
<dbReference type="GO" id="GO:0006633">
    <property type="term" value="P:fatty acid biosynthetic process"/>
    <property type="evidence" value="ECO:0007669"/>
    <property type="project" value="TreeGrafter"/>
</dbReference>
<name>A0A409WQS6_9AGAR</name>
<dbReference type="InterPro" id="IPR016102">
    <property type="entry name" value="Succinyl-CoA_synth-like"/>
</dbReference>
<dbReference type="SUPFAM" id="SSF52210">
    <property type="entry name" value="Succinyl-CoA synthetase domains"/>
    <property type="match status" value="1"/>
</dbReference>
<dbReference type="Proteomes" id="UP000284706">
    <property type="component" value="Unassembled WGS sequence"/>
</dbReference>
<sequence length="151" mass="16697">MMGNVVTFKFYRSGSAGYIPRYSDIFNKLDNIVLLVTNGIYESVAVVFEKDRVVDAFNKGIIPKPIIVQAIGTCTRMFAPEVRFGRAGLASSDTESADAKNMATSDIGFIVPDTFEELLQVLKEAYGSRQPAAFIPTFSVERGWWLEAVGR</sequence>
<evidence type="ECO:0000313" key="1">
    <source>
        <dbReference type="EMBL" id="PPQ80895.1"/>
    </source>
</evidence>
<dbReference type="GO" id="GO:0006085">
    <property type="term" value="P:acetyl-CoA biosynthetic process"/>
    <property type="evidence" value="ECO:0007669"/>
    <property type="project" value="TreeGrafter"/>
</dbReference>
<protein>
    <submittedName>
        <fullName evidence="1">Uncharacterized protein</fullName>
    </submittedName>
</protein>
<dbReference type="PANTHER" id="PTHR23118:SF42">
    <property type="entry name" value="ATP-CITRATE SYNTHASE"/>
    <property type="match status" value="1"/>
</dbReference>
<dbReference type="GO" id="GO:0003878">
    <property type="term" value="F:ATP citrate synthase activity"/>
    <property type="evidence" value="ECO:0007669"/>
    <property type="project" value="TreeGrafter"/>
</dbReference>
<gene>
    <name evidence="1" type="ORF">CVT26_015131</name>
</gene>
<keyword evidence="2" id="KW-1185">Reference proteome</keyword>
<dbReference type="InParanoid" id="A0A409WQS6"/>
<dbReference type="EMBL" id="NHYE01004923">
    <property type="protein sequence ID" value="PPQ80895.1"/>
    <property type="molecule type" value="Genomic_DNA"/>
</dbReference>
<accession>A0A409WQS6</accession>
<dbReference type="InterPro" id="IPR002020">
    <property type="entry name" value="Citrate_synthase"/>
</dbReference>